<dbReference type="InterPro" id="IPR002575">
    <property type="entry name" value="Aminoglycoside_PTrfase"/>
</dbReference>
<dbReference type="RefSeq" id="WP_344611221.1">
    <property type="nucleotide sequence ID" value="NZ_BAAARV010000008.1"/>
</dbReference>
<evidence type="ECO:0000256" key="1">
    <source>
        <dbReference type="SAM" id="MobiDB-lite"/>
    </source>
</evidence>
<keyword evidence="4" id="KW-1185">Reference proteome</keyword>
<gene>
    <name evidence="3" type="ORF">GCM10010170_012060</name>
</gene>
<proteinExistence type="predicted"/>
<dbReference type="InterPro" id="IPR011009">
    <property type="entry name" value="Kinase-like_dom_sf"/>
</dbReference>
<dbReference type="EMBL" id="BAAARV010000008">
    <property type="protein sequence ID" value="GAA2332945.1"/>
    <property type="molecule type" value="Genomic_DNA"/>
</dbReference>
<accession>A0ABN3FLV0</accession>
<feature type="region of interest" description="Disordered" evidence="1">
    <location>
        <begin position="325"/>
        <end position="347"/>
    </location>
</feature>
<name>A0ABN3FLV0_9ACTN</name>
<organism evidence="3 4">
    <name type="scientific">Dactylosporangium salmoneum</name>
    <dbReference type="NCBI Taxonomy" id="53361"/>
    <lineage>
        <taxon>Bacteria</taxon>
        <taxon>Bacillati</taxon>
        <taxon>Actinomycetota</taxon>
        <taxon>Actinomycetes</taxon>
        <taxon>Micromonosporales</taxon>
        <taxon>Micromonosporaceae</taxon>
        <taxon>Dactylosporangium</taxon>
    </lineage>
</organism>
<reference evidence="3 4" key="1">
    <citation type="journal article" date="2019" name="Int. J. Syst. Evol. Microbiol.">
        <title>The Global Catalogue of Microorganisms (GCM) 10K type strain sequencing project: providing services to taxonomists for standard genome sequencing and annotation.</title>
        <authorList>
            <consortium name="The Broad Institute Genomics Platform"/>
            <consortium name="The Broad Institute Genome Sequencing Center for Infectious Disease"/>
            <person name="Wu L."/>
            <person name="Ma J."/>
        </authorList>
    </citation>
    <scope>NUCLEOTIDE SEQUENCE [LARGE SCALE GENOMIC DNA]</scope>
    <source>
        <strain evidence="3 4">JCM 3272</strain>
    </source>
</reference>
<dbReference type="Gene3D" id="3.90.1200.10">
    <property type="match status" value="1"/>
</dbReference>
<evidence type="ECO:0000313" key="4">
    <source>
        <dbReference type="Proteomes" id="UP001501444"/>
    </source>
</evidence>
<evidence type="ECO:0000259" key="2">
    <source>
        <dbReference type="Pfam" id="PF01636"/>
    </source>
</evidence>
<feature type="domain" description="Aminoglycoside phosphotransferase" evidence="2">
    <location>
        <begin position="48"/>
        <end position="218"/>
    </location>
</feature>
<dbReference type="SUPFAM" id="SSF56112">
    <property type="entry name" value="Protein kinase-like (PK-like)"/>
    <property type="match status" value="1"/>
</dbReference>
<comment type="caution">
    <text evidence="3">The sequence shown here is derived from an EMBL/GenBank/DDBJ whole genome shotgun (WGS) entry which is preliminary data.</text>
</comment>
<evidence type="ECO:0000313" key="3">
    <source>
        <dbReference type="EMBL" id="GAA2332945.1"/>
    </source>
</evidence>
<dbReference type="Proteomes" id="UP001501444">
    <property type="component" value="Unassembled WGS sequence"/>
</dbReference>
<protein>
    <submittedName>
        <fullName evidence="3">Aminoglycoside phosphotransferase family protein</fullName>
    </submittedName>
</protein>
<feature type="compositionally biased region" description="Basic residues" evidence="1">
    <location>
        <begin position="334"/>
        <end position="347"/>
    </location>
</feature>
<dbReference type="Pfam" id="PF01636">
    <property type="entry name" value="APH"/>
    <property type="match status" value="1"/>
</dbReference>
<sequence length="347" mass="37936">MTGADGRFTETAMRQALANICEQLGVDDTDVHLLRLTNNAVFALPAAGLVVRITRTHRLHARVHKVAALGVWFEEVDAPTIRLAAGIQQPVTDGALLATVWRYIAPHEPRPHAGDLGVALRAFHRLGTPSLQLPTWDPIGDARSRLDDAEGLAEKDRDYLLAWCDRLEPRLQEFAASVEPGLVHGDAHEGNLLRDASGRVLMCDFDATCIGPWQVDLVPPPANETRFGPTGGHSKLAAAYGYDITQDPSWPLLQEARELKMIAAAVPLLASAPGVAEEFQLRLRSVRIGASSVRWTAFGDLSRAAAPDLAERVRPGRDESRVAMAAMHPQPHCHQTHKPSTRRILRP</sequence>